<comment type="caution">
    <text evidence="1">The sequence shown here is derived from an EMBL/GenBank/DDBJ whole genome shotgun (WGS) entry which is preliminary data.</text>
</comment>
<gene>
    <name evidence="1" type="ORF">JKP88DRAFT_155425</name>
</gene>
<dbReference type="OrthoDB" id="199234at2759"/>
<dbReference type="Proteomes" id="UP000664859">
    <property type="component" value="Unassembled WGS sequence"/>
</dbReference>
<name>A0A836CFK5_9STRA</name>
<evidence type="ECO:0000313" key="2">
    <source>
        <dbReference type="Proteomes" id="UP000664859"/>
    </source>
</evidence>
<protein>
    <submittedName>
        <fullName evidence="1">Uncharacterized protein</fullName>
    </submittedName>
</protein>
<accession>A0A836CFK5</accession>
<dbReference type="AlphaFoldDB" id="A0A836CFK5"/>
<sequence>QPPLSWYAAVFAHRKWENITLVTEPVEQLEHHPFATLLPALLHRPYVTMVQSSNDFKEDMRTLLCARNLVTARSSVQSLLLWHNQHLRSAYGTHGHAGCTNARTTIPLLVSQRPDVSFYVMGGEWAGNYSPYSSWQNTYEQRLEMLT</sequence>
<evidence type="ECO:0000313" key="1">
    <source>
        <dbReference type="EMBL" id="KAG5183383.1"/>
    </source>
</evidence>
<feature type="non-terminal residue" evidence="1">
    <location>
        <position position="1"/>
    </location>
</feature>
<feature type="non-terminal residue" evidence="1">
    <location>
        <position position="147"/>
    </location>
</feature>
<organism evidence="1 2">
    <name type="scientific">Tribonema minus</name>
    <dbReference type="NCBI Taxonomy" id="303371"/>
    <lineage>
        <taxon>Eukaryota</taxon>
        <taxon>Sar</taxon>
        <taxon>Stramenopiles</taxon>
        <taxon>Ochrophyta</taxon>
        <taxon>PX clade</taxon>
        <taxon>Xanthophyceae</taxon>
        <taxon>Tribonematales</taxon>
        <taxon>Tribonemataceae</taxon>
        <taxon>Tribonema</taxon>
    </lineage>
</organism>
<dbReference type="EMBL" id="JAFCMP010000212">
    <property type="protein sequence ID" value="KAG5183383.1"/>
    <property type="molecule type" value="Genomic_DNA"/>
</dbReference>
<keyword evidence="2" id="KW-1185">Reference proteome</keyword>
<reference evidence="1" key="1">
    <citation type="submission" date="2021-02" db="EMBL/GenBank/DDBJ databases">
        <title>First Annotated Genome of the Yellow-green Alga Tribonema minus.</title>
        <authorList>
            <person name="Mahan K.M."/>
        </authorList>
    </citation>
    <scope>NUCLEOTIDE SEQUENCE</scope>
    <source>
        <strain evidence="1">UTEX B ZZ1240</strain>
    </source>
</reference>
<proteinExistence type="predicted"/>